<name>X0SK92_9ZZZZ</name>
<feature type="transmembrane region" description="Helical" evidence="8">
    <location>
        <begin position="82"/>
        <end position="104"/>
    </location>
</feature>
<feature type="region of interest" description="Disordered" evidence="7">
    <location>
        <begin position="317"/>
        <end position="345"/>
    </location>
</feature>
<proteinExistence type="predicted"/>
<feature type="transmembrane region" description="Helical" evidence="8">
    <location>
        <begin position="28"/>
        <end position="47"/>
    </location>
</feature>
<keyword evidence="6 8" id="KW-0472">Membrane</keyword>
<feature type="transmembrane region" description="Helical" evidence="8">
    <location>
        <begin position="116"/>
        <end position="134"/>
    </location>
</feature>
<dbReference type="GO" id="GO:0044038">
    <property type="term" value="P:cell wall macromolecule biosynthetic process"/>
    <property type="evidence" value="ECO:0007669"/>
    <property type="project" value="TreeGrafter"/>
</dbReference>
<feature type="transmembrane region" description="Helical" evidence="8">
    <location>
        <begin position="194"/>
        <end position="215"/>
    </location>
</feature>
<dbReference type="PANTHER" id="PTHR22926:SF3">
    <property type="entry name" value="UNDECAPRENYL-PHOSPHATE ALPHA-N-ACETYLGLUCOSAMINYL 1-PHOSPHATE TRANSFERASE"/>
    <property type="match status" value="1"/>
</dbReference>
<accession>X0SK92</accession>
<evidence type="ECO:0000256" key="2">
    <source>
        <dbReference type="ARBA" id="ARBA00022475"/>
    </source>
</evidence>
<feature type="non-terminal residue" evidence="9">
    <location>
        <position position="1"/>
    </location>
</feature>
<dbReference type="GO" id="GO:0005886">
    <property type="term" value="C:plasma membrane"/>
    <property type="evidence" value="ECO:0007669"/>
    <property type="project" value="UniProtKB-SubCell"/>
</dbReference>
<dbReference type="GO" id="GO:0071555">
    <property type="term" value="P:cell wall organization"/>
    <property type="evidence" value="ECO:0007669"/>
    <property type="project" value="TreeGrafter"/>
</dbReference>
<protein>
    <recommendedName>
        <fullName evidence="10">Undecaprenyl/decaprenyl-phosphate alpha-N-acetylglucosaminyl 1-phosphate transferase</fullName>
    </recommendedName>
</protein>
<comment type="caution">
    <text evidence="9">The sequence shown here is derived from an EMBL/GenBank/DDBJ whole genome shotgun (WGS) entry which is preliminary data.</text>
</comment>
<dbReference type="CDD" id="cd06853">
    <property type="entry name" value="GT_WecA_like"/>
    <property type="match status" value="1"/>
</dbReference>
<keyword evidence="4 8" id="KW-0812">Transmembrane</keyword>
<evidence type="ECO:0000256" key="4">
    <source>
        <dbReference type="ARBA" id="ARBA00022692"/>
    </source>
</evidence>
<evidence type="ECO:0000256" key="3">
    <source>
        <dbReference type="ARBA" id="ARBA00022679"/>
    </source>
</evidence>
<dbReference type="Pfam" id="PF00953">
    <property type="entry name" value="Glycos_transf_4"/>
    <property type="match status" value="1"/>
</dbReference>
<evidence type="ECO:0000256" key="8">
    <source>
        <dbReference type="SAM" id="Phobius"/>
    </source>
</evidence>
<feature type="transmembrane region" description="Helical" evidence="8">
    <location>
        <begin position="245"/>
        <end position="268"/>
    </location>
</feature>
<dbReference type="GO" id="GO:0009103">
    <property type="term" value="P:lipopolysaccharide biosynthetic process"/>
    <property type="evidence" value="ECO:0007669"/>
    <property type="project" value="TreeGrafter"/>
</dbReference>
<comment type="subcellular location">
    <subcellularLocation>
        <location evidence="1">Cell membrane</location>
        <topology evidence="1">Multi-pass membrane protein</topology>
    </subcellularLocation>
</comment>
<dbReference type="InterPro" id="IPR000715">
    <property type="entry name" value="Glycosyl_transferase_4"/>
</dbReference>
<reference evidence="9" key="1">
    <citation type="journal article" date="2014" name="Front. Microbiol.">
        <title>High frequency of phylogenetically diverse reductive dehalogenase-homologous genes in deep subseafloor sedimentary metagenomes.</title>
        <authorList>
            <person name="Kawai M."/>
            <person name="Futagami T."/>
            <person name="Toyoda A."/>
            <person name="Takaki Y."/>
            <person name="Nishi S."/>
            <person name="Hori S."/>
            <person name="Arai W."/>
            <person name="Tsubouchi T."/>
            <person name="Morono Y."/>
            <person name="Uchiyama I."/>
            <person name="Ito T."/>
            <person name="Fujiyama A."/>
            <person name="Inagaki F."/>
            <person name="Takami H."/>
        </authorList>
    </citation>
    <scope>NUCLEOTIDE SEQUENCE</scope>
    <source>
        <strain evidence="9">Expedition CK06-06</strain>
    </source>
</reference>
<feature type="transmembrane region" description="Helical" evidence="8">
    <location>
        <begin position="140"/>
        <end position="160"/>
    </location>
</feature>
<dbReference type="PANTHER" id="PTHR22926">
    <property type="entry name" value="PHOSPHO-N-ACETYLMURAMOYL-PENTAPEPTIDE-TRANSFERASE"/>
    <property type="match status" value="1"/>
</dbReference>
<evidence type="ECO:0000313" key="9">
    <source>
        <dbReference type="EMBL" id="GAF81483.1"/>
    </source>
</evidence>
<organism evidence="9">
    <name type="scientific">marine sediment metagenome</name>
    <dbReference type="NCBI Taxonomy" id="412755"/>
    <lineage>
        <taxon>unclassified sequences</taxon>
        <taxon>metagenomes</taxon>
        <taxon>ecological metagenomes</taxon>
    </lineage>
</organism>
<dbReference type="AlphaFoldDB" id="X0SK92"/>
<evidence type="ECO:0000256" key="7">
    <source>
        <dbReference type="SAM" id="MobiDB-lite"/>
    </source>
</evidence>
<evidence type="ECO:0008006" key="10">
    <source>
        <dbReference type="Google" id="ProtNLM"/>
    </source>
</evidence>
<feature type="transmembrane region" description="Helical" evidence="8">
    <location>
        <begin position="59"/>
        <end position="76"/>
    </location>
</feature>
<keyword evidence="5 8" id="KW-1133">Transmembrane helix</keyword>
<feature type="transmembrane region" description="Helical" evidence="8">
    <location>
        <begin position="172"/>
        <end position="188"/>
    </location>
</feature>
<feature type="transmembrane region" description="Helical" evidence="8">
    <location>
        <begin position="274"/>
        <end position="293"/>
    </location>
</feature>
<gene>
    <name evidence="9" type="ORF">S01H1_11706</name>
</gene>
<evidence type="ECO:0000256" key="5">
    <source>
        <dbReference type="ARBA" id="ARBA00022989"/>
    </source>
</evidence>
<evidence type="ECO:0000256" key="6">
    <source>
        <dbReference type="ARBA" id="ARBA00023136"/>
    </source>
</evidence>
<dbReference type="EMBL" id="BARS01005974">
    <property type="protein sequence ID" value="GAF81483.1"/>
    <property type="molecule type" value="Genomic_DNA"/>
</dbReference>
<sequence length="345" mass="36367">AIFTAFVLALLLASLVSSDLSDLLASHKGETVGLLGAALMILLLGLLDDLREVDFKIKFLVQIAAASLVFVIGYRIEDVSLPWGATFSLGWAAPVLTILWLVFLTNAMNLIDGKDGIAAGVVIIVALPLAFIAADVDNPLVAAQLIAVAGACAGFLPLNLPTASRLLGDSGALLLGFLLAALAIEGSIGVTGSIFISVPIVALGFPILDTLLAFVRRAADLRHPFVADLDHIQHRLEQRGLSDRAVVLSLYALCILFSGAALTIHYVEATAAEFLAFFAFGAAIAAVLFRLGYAGSLWNSASVASLRGALASAVGLRRHHSPPESDEPELPYEDRPLPANKRRPF</sequence>
<dbReference type="GO" id="GO:0016780">
    <property type="term" value="F:phosphotransferase activity, for other substituted phosphate groups"/>
    <property type="evidence" value="ECO:0007669"/>
    <property type="project" value="InterPro"/>
</dbReference>
<evidence type="ECO:0000256" key="1">
    <source>
        <dbReference type="ARBA" id="ARBA00004651"/>
    </source>
</evidence>
<keyword evidence="2" id="KW-1003">Cell membrane</keyword>
<keyword evidence="3" id="KW-0808">Transferase</keyword>